<keyword evidence="5" id="KW-1185">Reference proteome</keyword>
<evidence type="ECO:0000256" key="2">
    <source>
        <dbReference type="ARBA" id="ARBA00022803"/>
    </source>
</evidence>
<dbReference type="PANTHER" id="PTHR44943">
    <property type="entry name" value="CELLULOSE SYNTHASE OPERON PROTEIN C"/>
    <property type="match status" value="1"/>
</dbReference>
<dbReference type="EMBL" id="CXWD01000004">
    <property type="protein sequence ID" value="CTQ66436.1"/>
    <property type="molecule type" value="Genomic_DNA"/>
</dbReference>
<dbReference type="OrthoDB" id="6193797at2"/>
<dbReference type="InterPro" id="IPR051685">
    <property type="entry name" value="Ycf3/AcsC/BcsC/TPR_MFPF"/>
</dbReference>
<protein>
    <submittedName>
        <fullName evidence="4">Lipoprotein NlpI</fullName>
    </submittedName>
</protein>
<dbReference type="AlphaFoldDB" id="A0A0M6ZW12"/>
<name>A0A0M6ZW12_9HYPH</name>
<dbReference type="PROSITE" id="PS50005">
    <property type="entry name" value="TPR"/>
    <property type="match status" value="3"/>
</dbReference>
<feature type="repeat" description="TPR" evidence="3">
    <location>
        <begin position="10"/>
        <end position="43"/>
    </location>
</feature>
<dbReference type="STRING" id="388408.LAX5112_00968"/>
<sequence length="617" mass="69906">MATQTAPNTIRDRLLKGIALQQAGEFEKAQRIYKQAVKKAPNNADAVHLLGVTYRQLGYPKRALEYIQKAIAIDPNQSSFYANLARTMMDLGGSPDSLLAVCNKALSLNPREREARNIKGIALTKKKDFEEAEMIFQSLIVEDPEFEDAYRNFGSLLMAADRAHHAVNFFFKAVLLAPDNPLNYILRAKARLKLQQYEPSQYELTEALERFPGNADVIHEAARLLFSMNESSMAVDYSRQACDLDPGDYHKGVTLGVNLLMNRQSKESLSVLKAARKLAPEYAPTVDWNLSLAYLANGDLQNGWPLHRARFDDPASMVMKRKFDVPLWNGEDISQKTIMVWGDQGLGDSLKSGTIIPELIDRAGKVILESSEKGAKFLQYSFPDAIARPVQMNEDKEQTAHDYDCHISFADLANHFRPTLQSFKDAKYPAYSFDRDRAVSYLKRLDRFDEKPVIGFSWRSRNLAANRARFYLSAPEICPVLETHDAIFVNLQYGTVDKEIQYLQKRFPEKFNFFEDVDLFDDLLGAAALTAACDFVVSANTSVADIAGILDIPAIRFGQQEPPLLLGQKNPPWYPSMTYMHPYTDKACADFVPEIIKEMDRQLENWTPERRNKRLGL</sequence>
<proteinExistence type="predicted"/>
<reference evidence="5" key="1">
    <citation type="submission" date="2015-07" db="EMBL/GenBank/DDBJ databases">
        <authorList>
            <person name="Rodrigo-Torres Lidia"/>
            <person name="Arahal R.David."/>
        </authorList>
    </citation>
    <scope>NUCLEOTIDE SEQUENCE [LARGE SCALE GENOMIC DNA]</scope>
    <source>
        <strain evidence="5">CECT 5112</strain>
    </source>
</reference>
<dbReference type="SMART" id="SM00028">
    <property type="entry name" value="TPR"/>
    <property type="match status" value="6"/>
</dbReference>
<organism evidence="4 5">
    <name type="scientific">Roseibium alexandrii</name>
    <dbReference type="NCBI Taxonomy" id="388408"/>
    <lineage>
        <taxon>Bacteria</taxon>
        <taxon>Pseudomonadati</taxon>
        <taxon>Pseudomonadota</taxon>
        <taxon>Alphaproteobacteria</taxon>
        <taxon>Hyphomicrobiales</taxon>
        <taxon>Stappiaceae</taxon>
        <taxon>Roseibium</taxon>
    </lineage>
</organism>
<accession>A0A0M6ZW12</accession>
<dbReference type="SUPFAM" id="SSF53756">
    <property type="entry name" value="UDP-Glycosyltransferase/glycogen phosphorylase"/>
    <property type="match status" value="1"/>
</dbReference>
<gene>
    <name evidence="4" type="ORF">LAX5112_00968</name>
</gene>
<keyword evidence="1" id="KW-0677">Repeat</keyword>
<dbReference type="InterPro" id="IPR019734">
    <property type="entry name" value="TPR_rpt"/>
</dbReference>
<dbReference type="Pfam" id="PF13432">
    <property type="entry name" value="TPR_16"/>
    <property type="match status" value="2"/>
</dbReference>
<keyword evidence="4" id="KW-0449">Lipoprotein</keyword>
<dbReference type="RefSeq" id="WP_055670884.1">
    <property type="nucleotide sequence ID" value="NZ_CXWD01000004.1"/>
</dbReference>
<dbReference type="Gene3D" id="1.25.40.10">
    <property type="entry name" value="Tetratricopeptide repeat domain"/>
    <property type="match status" value="2"/>
</dbReference>
<evidence type="ECO:0000313" key="4">
    <source>
        <dbReference type="EMBL" id="CTQ66436.1"/>
    </source>
</evidence>
<dbReference type="PANTHER" id="PTHR44943:SF8">
    <property type="entry name" value="TPR REPEAT-CONTAINING PROTEIN MJ0263"/>
    <property type="match status" value="1"/>
</dbReference>
<feature type="repeat" description="TPR" evidence="3">
    <location>
        <begin position="44"/>
        <end position="77"/>
    </location>
</feature>
<keyword evidence="2 3" id="KW-0802">TPR repeat</keyword>
<feature type="repeat" description="TPR" evidence="3">
    <location>
        <begin position="147"/>
        <end position="180"/>
    </location>
</feature>
<dbReference type="PROSITE" id="PS50293">
    <property type="entry name" value="TPR_REGION"/>
    <property type="match status" value="1"/>
</dbReference>
<dbReference type="SUPFAM" id="SSF48452">
    <property type="entry name" value="TPR-like"/>
    <property type="match status" value="2"/>
</dbReference>
<dbReference type="InterPro" id="IPR011990">
    <property type="entry name" value="TPR-like_helical_dom_sf"/>
</dbReference>
<dbReference type="Proteomes" id="UP000053235">
    <property type="component" value="Unassembled WGS sequence"/>
</dbReference>
<evidence type="ECO:0000256" key="1">
    <source>
        <dbReference type="ARBA" id="ARBA00022737"/>
    </source>
</evidence>
<evidence type="ECO:0000256" key="3">
    <source>
        <dbReference type="PROSITE-ProRule" id="PRU00339"/>
    </source>
</evidence>
<evidence type="ECO:0000313" key="5">
    <source>
        <dbReference type="Proteomes" id="UP000053235"/>
    </source>
</evidence>